<dbReference type="Gene3D" id="1.10.10.2910">
    <property type="match status" value="1"/>
</dbReference>
<dbReference type="PANTHER" id="PTHR43236:SF2">
    <property type="entry name" value="BLL0069 PROTEIN"/>
    <property type="match status" value="1"/>
</dbReference>
<dbReference type="Pfam" id="PF06114">
    <property type="entry name" value="Peptidase_M78"/>
    <property type="match status" value="1"/>
</dbReference>
<sequence>MNNLAKANAVRLINKYCFKSPKELINDLENMLYAEGLYIKEEEIYDCEGKILFDNNCGVITVDSLSDDKQKRFTIAHEAGHFFNEKGSGSYKCSFDEFYGSKRNYEREANANDFAGELLMHEKWFVEFTGSQKISYELLSSTAEYFDVSLSAVAFRYSIIGFHPIAVVMSTNKIIKWVSINKNFSYQFIRVGNKVSDLSYAYDFFENKEIPKYEDIPAEAWFKEDFKLKNRNARIMEMNIPMKKYNSVLSVLWEL</sequence>
<gene>
    <name evidence="2" type="ORF">P0M35_12990</name>
</gene>
<feature type="domain" description="IrrE N-terminal-like" evidence="1">
    <location>
        <begin position="55"/>
        <end position="157"/>
    </location>
</feature>
<dbReference type="InterPro" id="IPR052345">
    <property type="entry name" value="Rad_response_metalloprotease"/>
</dbReference>
<accession>A0AAE3P2V1</accession>
<dbReference type="AlphaFoldDB" id="A0AAE3P2V1"/>
<protein>
    <submittedName>
        <fullName evidence="2">ImmA/IrrE family metallo-endopeptidase</fullName>
    </submittedName>
</protein>
<keyword evidence="3" id="KW-1185">Reference proteome</keyword>
<name>A0AAE3P2V1_9BACT</name>
<reference evidence="2" key="1">
    <citation type="submission" date="2023-03" db="EMBL/GenBank/DDBJ databases">
        <title>Stygiobacter electus gen. nov., sp. nov., facultatively anaerobic thermotolerant bacterium of the class Ignavibacteria from a well of Yessentuki mineral water deposit.</title>
        <authorList>
            <person name="Podosokorskaya O.A."/>
            <person name="Elcheninov A.G."/>
            <person name="Petrova N.F."/>
            <person name="Zavarzina D.G."/>
            <person name="Kublanov I.V."/>
            <person name="Merkel A.Y."/>
        </authorList>
    </citation>
    <scope>NUCLEOTIDE SEQUENCE</scope>
    <source>
        <strain evidence="2">09-Me</strain>
    </source>
</reference>
<evidence type="ECO:0000313" key="3">
    <source>
        <dbReference type="Proteomes" id="UP001221302"/>
    </source>
</evidence>
<dbReference type="RefSeq" id="WP_321536845.1">
    <property type="nucleotide sequence ID" value="NZ_JARGDL010000026.1"/>
</dbReference>
<proteinExistence type="predicted"/>
<dbReference type="PANTHER" id="PTHR43236">
    <property type="entry name" value="ANTITOXIN HIGA1"/>
    <property type="match status" value="1"/>
</dbReference>
<organism evidence="2 3">
    <name type="scientific">Stygiobacter electus</name>
    <dbReference type="NCBI Taxonomy" id="3032292"/>
    <lineage>
        <taxon>Bacteria</taxon>
        <taxon>Pseudomonadati</taxon>
        <taxon>Ignavibacteriota</taxon>
        <taxon>Ignavibacteria</taxon>
        <taxon>Ignavibacteriales</taxon>
        <taxon>Melioribacteraceae</taxon>
        <taxon>Stygiobacter</taxon>
    </lineage>
</organism>
<evidence type="ECO:0000259" key="1">
    <source>
        <dbReference type="Pfam" id="PF06114"/>
    </source>
</evidence>
<evidence type="ECO:0000313" key="2">
    <source>
        <dbReference type="EMBL" id="MDF1613074.1"/>
    </source>
</evidence>
<comment type="caution">
    <text evidence="2">The sequence shown here is derived from an EMBL/GenBank/DDBJ whole genome shotgun (WGS) entry which is preliminary data.</text>
</comment>
<dbReference type="EMBL" id="JARGDL010000026">
    <property type="protein sequence ID" value="MDF1613074.1"/>
    <property type="molecule type" value="Genomic_DNA"/>
</dbReference>
<dbReference type="InterPro" id="IPR010359">
    <property type="entry name" value="IrrE_HExxH"/>
</dbReference>
<dbReference type="Proteomes" id="UP001221302">
    <property type="component" value="Unassembled WGS sequence"/>
</dbReference>